<dbReference type="Proteomes" id="UP000645610">
    <property type="component" value="Unassembled WGS sequence"/>
</dbReference>
<sequence>MLNFIRKLFISKPAPKADAMSAEFPAYADKAIQLIATSNGQLENKELLGLFTTAGIPETEATELLLFLPTAFCRHMLPKVAWPAYYVEYVSDKDQKQVQYADNLRYLAMQAAMMRYLTTPFEQADFLKIAGRSAAFKTINSLLKDHPAFSPEDVELTPEYVVR</sequence>
<evidence type="ECO:0000313" key="2">
    <source>
        <dbReference type="Proteomes" id="UP000645610"/>
    </source>
</evidence>
<dbReference type="RefSeq" id="WP_196286356.1">
    <property type="nucleotide sequence ID" value="NZ_JADQDP010000002.1"/>
</dbReference>
<dbReference type="EMBL" id="JADQDP010000002">
    <property type="protein sequence ID" value="MBF9142031.1"/>
    <property type="molecule type" value="Genomic_DNA"/>
</dbReference>
<accession>A0A931BI77</accession>
<proteinExistence type="predicted"/>
<gene>
    <name evidence="1" type="ORF">I2I01_10325</name>
</gene>
<keyword evidence="2" id="KW-1185">Reference proteome</keyword>
<comment type="caution">
    <text evidence="1">The sequence shown here is derived from an EMBL/GenBank/DDBJ whole genome shotgun (WGS) entry which is preliminary data.</text>
</comment>
<dbReference type="AlphaFoldDB" id="A0A931BI77"/>
<organism evidence="1 2">
    <name type="scientific">Hymenobacter properus</name>
    <dbReference type="NCBI Taxonomy" id="2791026"/>
    <lineage>
        <taxon>Bacteria</taxon>
        <taxon>Pseudomonadati</taxon>
        <taxon>Bacteroidota</taxon>
        <taxon>Cytophagia</taxon>
        <taxon>Cytophagales</taxon>
        <taxon>Hymenobacteraceae</taxon>
        <taxon>Hymenobacter</taxon>
    </lineage>
</organism>
<protein>
    <submittedName>
        <fullName evidence="1">Uncharacterized protein</fullName>
    </submittedName>
</protein>
<evidence type="ECO:0000313" key="1">
    <source>
        <dbReference type="EMBL" id="MBF9142031.1"/>
    </source>
</evidence>
<name>A0A931BI77_9BACT</name>
<reference evidence="1 2" key="1">
    <citation type="submission" date="2020-11" db="EMBL/GenBank/DDBJ databases">
        <authorList>
            <person name="Kim M.K."/>
        </authorList>
    </citation>
    <scope>NUCLEOTIDE SEQUENCE [LARGE SCALE GENOMIC DNA]</scope>
    <source>
        <strain evidence="1 2">BT439</strain>
    </source>
</reference>